<accession>D5GZT1</accession>
<keyword evidence="2" id="KW-0813">Transport</keyword>
<dbReference type="GO" id="GO:0008982">
    <property type="term" value="F:protein-N(PI)-phosphohistidine-sugar phosphotransferase activity"/>
    <property type="evidence" value="ECO:0007669"/>
    <property type="project" value="InterPro"/>
</dbReference>
<dbReference type="RefSeq" id="WP_013086957.1">
    <property type="nucleotide sequence ID" value="NC_014106.1"/>
</dbReference>
<reference key="2">
    <citation type="submission" date="2010-03" db="EMBL/GenBank/DDBJ databases">
        <title>Genome Sequence of Lactobacillus crispatus ST1.</title>
        <authorList>
            <person name="Ojala T."/>
            <person name="Kuparinen V."/>
            <person name="Koskinen J.P."/>
            <person name="Alatalo E."/>
            <person name="Holm L."/>
            <person name="Auvinen P."/>
            <person name="Edelman S."/>
            <person name="Westerlund-Wikstroem B."/>
            <person name="Korhonen T.K."/>
            <person name="Paulin L."/>
            <person name="Kankainen M."/>
        </authorList>
    </citation>
    <scope>NUCLEOTIDE SEQUENCE</scope>
    <source>
        <strain>ST1</strain>
    </source>
</reference>
<keyword evidence="10 12" id="KW-0472">Membrane</keyword>
<evidence type="ECO:0000259" key="13">
    <source>
        <dbReference type="PROSITE" id="PS51098"/>
    </source>
</evidence>
<keyword evidence="5" id="KW-0808">Transferase</keyword>
<dbReference type="InterPro" id="IPR018113">
    <property type="entry name" value="PTrfase_EIIB_Cys"/>
</dbReference>
<evidence type="ECO:0000256" key="8">
    <source>
        <dbReference type="ARBA" id="ARBA00022777"/>
    </source>
</evidence>
<dbReference type="InterPro" id="IPR050558">
    <property type="entry name" value="PTS_Sugar-Specific_Components"/>
</dbReference>
<evidence type="ECO:0000256" key="10">
    <source>
        <dbReference type="ARBA" id="ARBA00023136"/>
    </source>
</evidence>
<dbReference type="PROSITE" id="PS01035">
    <property type="entry name" value="PTS_EIIB_TYPE_1_CYS"/>
    <property type="match status" value="1"/>
</dbReference>
<evidence type="ECO:0000256" key="9">
    <source>
        <dbReference type="ARBA" id="ARBA00022989"/>
    </source>
</evidence>
<dbReference type="CDD" id="cd00212">
    <property type="entry name" value="PTS_IIB_glc"/>
    <property type="match status" value="1"/>
</dbReference>
<dbReference type="GO" id="GO:0090589">
    <property type="term" value="F:protein-phosphocysteine-trehalose phosphotransferase system transporter activity"/>
    <property type="evidence" value="ECO:0007669"/>
    <property type="project" value="TreeGrafter"/>
</dbReference>
<dbReference type="HOGENOM" id="CLU_012312_2_0_9"/>
<proteinExistence type="predicted"/>
<evidence type="ECO:0000256" key="12">
    <source>
        <dbReference type="SAM" id="Phobius"/>
    </source>
</evidence>
<feature type="domain" description="PTS EIIC type-1" evidence="14">
    <location>
        <begin position="115"/>
        <end position="465"/>
    </location>
</feature>
<keyword evidence="3" id="KW-1003">Cell membrane</keyword>
<feature type="transmembrane region" description="Helical" evidence="12">
    <location>
        <begin position="121"/>
        <end position="144"/>
    </location>
</feature>
<keyword evidence="8" id="KW-0418">Kinase</keyword>
<dbReference type="Pfam" id="PF02378">
    <property type="entry name" value="PTS_EIIC"/>
    <property type="match status" value="1"/>
</dbReference>
<evidence type="ECO:0000256" key="11">
    <source>
        <dbReference type="PROSITE-ProRule" id="PRU00421"/>
    </source>
</evidence>
<feature type="transmembrane region" description="Helical" evidence="12">
    <location>
        <begin position="215"/>
        <end position="235"/>
    </location>
</feature>
<evidence type="ECO:0000256" key="5">
    <source>
        <dbReference type="ARBA" id="ARBA00022679"/>
    </source>
</evidence>
<dbReference type="Gene3D" id="3.30.1360.60">
    <property type="entry name" value="Glucose permease domain IIB"/>
    <property type="match status" value="1"/>
</dbReference>
<dbReference type="InterPro" id="IPR013013">
    <property type="entry name" value="PTS_EIIC_1"/>
</dbReference>
<reference evidence="15 16" key="1">
    <citation type="journal article" date="2010" name="J. Bacteriol.">
        <title>Genome sequence of Lactobacillus crispatus ST1.</title>
        <authorList>
            <person name="Ojala T."/>
            <person name="Kuparinen V."/>
            <person name="Koskinen J.P."/>
            <person name="Alatalo E."/>
            <person name="Holm L."/>
            <person name="Auvinen P."/>
            <person name="Edelman S."/>
            <person name="Westerlund-Wikstrom B."/>
            <person name="Korhonen T.K."/>
            <person name="Paulin L."/>
            <person name="Kankainen M."/>
        </authorList>
    </citation>
    <scope>NUCLEOTIDE SEQUENCE [LARGE SCALE GENOMIC DNA]</scope>
    <source>
        <strain evidence="15 16">ST1</strain>
    </source>
</reference>
<evidence type="ECO:0000313" key="15">
    <source>
        <dbReference type="EMBL" id="CBL51290.1"/>
    </source>
</evidence>
<feature type="transmembrane region" description="Helical" evidence="12">
    <location>
        <begin position="287"/>
        <end position="312"/>
    </location>
</feature>
<keyword evidence="7 12" id="KW-0812">Transmembrane</keyword>
<evidence type="ECO:0000256" key="6">
    <source>
        <dbReference type="ARBA" id="ARBA00022683"/>
    </source>
</evidence>
<dbReference type="Proteomes" id="UP000002371">
    <property type="component" value="Chromosome"/>
</dbReference>
<dbReference type="GO" id="GO:0009401">
    <property type="term" value="P:phosphoenolpyruvate-dependent sugar phosphotransferase system"/>
    <property type="evidence" value="ECO:0007669"/>
    <property type="project" value="UniProtKB-KW"/>
</dbReference>
<feature type="transmembrane region" description="Helical" evidence="12">
    <location>
        <begin position="179"/>
        <end position="195"/>
    </location>
</feature>
<dbReference type="AlphaFoldDB" id="D5GZT1"/>
<feature type="domain" description="PTS EIIB type-1" evidence="13">
    <location>
        <begin position="6"/>
        <end position="88"/>
    </location>
</feature>
<keyword evidence="4" id="KW-0762">Sugar transport</keyword>
<evidence type="ECO:0000259" key="14">
    <source>
        <dbReference type="PROSITE" id="PS51103"/>
    </source>
</evidence>
<dbReference type="FunFam" id="3.30.1360.60:FF:000001">
    <property type="entry name" value="PTS system glucose-specific IIBC component PtsG"/>
    <property type="match status" value="1"/>
</dbReference>
<dbReference type="InterPro" id="IPR001996">
    <property type="entry name" value="PTS_IIB_1"/>
</dbReference>
<dbReference type="eggNOG" id="COG1263">
    <property type="taxonomic scope" value="Bacteria"/>
</dbReference>
<feature type="transmembrane region" description="Helical" evidence="12">
    <location>
        <begin position="150"/>
        <end position="167"/>
    </location>
</feature>
<keyword evidence="9 12" id="KW-1133">Transmembrane helix</keyword>
<organism evidence="15 16">
    <name type="scientific">Lactobacillus crispatus (strain ST1)</name>
    <dbReference type="NCBI Taxonomy" id="748671"/>
    <lineage>
        <taxon>Bacteria</taxon>
        <taxon>Bacillati</taxon>
        <taxon>Bacillota</taxon>
        <taxon>Bacilli</taxon>
        <taxon>Lactobacillales</taxon>
        <taxon>Lactobacillaceae</taxon>
        <taxon>Lactobacillus</taxon>
    </lineage>
</organism>
<evidence type="ECO:0000256" key="4">
    <source>
        <dbReference type="ARBA" id="ARBA00022597"/>
    </source>
</evidence>
<feature type="transmembrane region" description="Helical" evidence="12">
    <location>
        <begin position="438"/>
        <end position="460"/>
    </location>
</feature>
<sequence>MSQKYEELINNIVKDMGGKDNITFFTHCVTRLRFNVKDQSKVKIDDIKKLPGALGAQWQNGQFQVIIGQSVGDVYNQIVDKYGFKHEDAVNENLDKADKKIQKKNFNYFINKIFDGLSGSLTPLIPALIGCGMIKIILILMDFAKVSHSIGIYQFLSFAGDAGFYFLPIMVGAFAAKKFGANMSVGMVLGGMLIYPDFVKLVASGKSLNILGIPVYGATYTSTIFPVILAVAVAAPIERFFAKHSPEILRSVLEPLLTILVMIPLTYCVLGPIGSYLGQYLSAAVLWIYHTIGFLGVALFAAIMPFVVMTGMHGAFMPYLMQMLTVAPKYEPIFFPALIISNIDQGIAALVVALKSKNTDLKSVGFSTALTAIIAGVTEPAMYGINLKYKTPMYGAMIGSAIGGCIAGLLHTVIYAFAGASSIIALPLFINSKDPNNLMFMIIAVIVGMIATFIATWVLYKDQSD</sequence>
<feature type="active site" description="Phosphocysteine intermediate; for EIIB activity" evidence="11">
    <location>
        <position position="28"/>
    </location>
</feature>
<dbReference type="PROSITE" id="PS51098">
    <property type="entry name" value="PTS_EIIB_TYPE_1"/>
    <property type="match status" value="1"/>
</dbReference>
<dbReference type="PROSITE" id="PS51103">
    <property type="entry name" value="PTS_EIIC_TYPE_1"/>
    <property type="match status" value="1"/>
</dbReference>
<evidence type="ECO:0000256" key="1">
    <source>
        <dbReference type="ARBA" id="ARBA00004651"/>
    </source>
</evidence>
<dbReference type="EMBL" id="FN692037">
    <property type="protein sequence ID" value="CBL51290.1"/>
    <property type="molecule type" value="Genomic_DNA"/>
</dbReference>
<dbReference type="eggNOG" id="COG1264">
    <property type="taxonomic scope" value="Bacteria"/>
</dbReference>
<dbReference type="PANTHER" id="PTHR30175:SF1">
    <property type="entry name" value="PTS SYSTEM ARBUTIN-, CELLOBIOSE-, AND SALICIN-SPECIFIC EIIBC COMPONENT-RELATED"/>
    <property type="match status" value="1"/>
</dbReference>
<evidence type="ECO:0000256" key="2">
    <source>
        <dbReference type="ARBA" id="ARBA00022448"/>
    </source>
</evidence>
<feature type="transmembrane region" description="Helical" evidence="12">
    <location>
        <begin position="366"/>
        <end position="385"/>
    </location>
</feature>
<feature type="transmembrane region" description="Helical" evidence="12">
    <location>
        <begin position="397"/>
        <end position="418"/>
    </location>
</feature>
<keyword evidence="6" id="KW-0598">Phosphotransferase system</keyword>
<protein>
    <submittedName>
        <fullName evidence="15">PTS system, beta-glucosides-specific IIABC component</fullName>
    </submittedName>
</protein>
<dbReference type="SUPFAM" id="SSF55604">
    <property type="entry name" value="Glucose permease domain IIB"/>
    <property type="match status" value="1"/>
</dbReference>
<evidence type="ECO:0000256" key="3">
    <source>
        <dbReference type="ARBA" id="ARBA00022475"/>
    </source>
</evidence>
<dbReference type="KEGG" id="lcr:LCRIS_01843"/>
<dbReference type="InterPro" id="IPR003352">
    <property type="entry name" value="PTS_EIIC"/>
</dbReference>
<dbReference type="GO" id="GO:0016301">
    <property type="term" value="F:kinase activity"/>
    <property type="evidence" value="ECO:0007669"/>
    <property type="project" value="UniProtKB-KW"/>
</dbReference>
<feature type="transmembrane region" description="Helical" evidence="12">
    <location>
        <begin position="333"/>
        <end position="354"/>
    </location>
</feature>
<comment type="subcellular location">
    <subcellularLocation>
        <location evidence="1">Cell membrane</location>
        <topology evidence="1">Multi-pass membrane protein</topology>
    </subcellularLocation>
</comment>
<evidence type="ECO:0000256" key="7">
    <source>
        <dbReference type="ARBA" id="ARBA00022692"/>
    </source>
</evidence>
<dbReference type="PANTHER" id="PTHR30175">
    <property type="entry name" value="PHOSPHOTRANSFERASE SYSTEM TRANSPORT PROTEIN"/>
    <property type="match status" value="1"/>
</dbReference>
<feature type="transmembrane region" description="Helical" evidence="12">
    <location>
        <begin position="256"/>
        <end position="275"/>
    </location>
</feature>
<dbReference type="GO" id="GO:0015771">
    <property type="term" value="P:trehalose transport"/>
    <property type="evidence" value="ECO:0007669"/>
    <property type="project" value="TreeGrafter"/>
</dbReference>
<dbReference type="InterPro" id="IPR036878">
    <property type="entry name" value="Glu_permease_IIB"/>
</dbReference>
<dbReference type="GO" id="GO:0005886">
    <property type="term" value="C:plasma membrane"/>
    <property type="evidence" value="ECO:0007669"/>
    <property type="project" value="UniProtKB-SubCell"/>
</dbReference>
<dbReference type="Pfam" id="PF00367">
    <property type="entry name" value="PTS_EIIB"/>
    <property type="match status" value="1"/>
</dbReference>
<evidence type="ECO:0000313" key="16">
    <source>
        <dbReference type="Proteomes" id="UP000002371"/>
    </source>
</evidence>
<name>D5GZT1_LACCS</name>
<dbReference type="PATRIC" id="fig|748671.3.peg.1810"/>
<gene>
    <name evidence="15" type="primary">ascF</name>
    <name evidence="15" type="ordered locus">LCRIS_01843</name>
</gene>